<dbReference type="Gene3D" id="1.10.10.10">
    <property type="entry name" value="Winged helix-like DNA-binding domain superfamily/Winged helix DNA-binding domain"/>
    <property type="match status" value="2"/>
</dbReference>
<feature type="domain" description="Initiator Rep protein WH1" evidence="2">
    <location>
        <begin position="8"/>
        <end position="152"/>
    </location>
</feature>
<keyword evidence="4" id="KW-1185">Reference proteome</keyword>
<gene>
    <name evidence="3" type="ORF">EI547_19425</name>
</gene>
<dbReference type="Pfam" id="PF01051">
    <property type="entry name" value="Rep3_N"/>
    <property type="match status" value="1"/>
</dbReference>
<evidence type="ECO:0000313" key="3">
    <source>
        <dbReference type="EMBL" id="MBE0465584.1"/>
    </source>
</evidence>
<organism evidence="3 4">
    <name type="scientific">Halomonas colorata</name>
    <dbReference type="NCBI Taxonomy" id="2742615"/>
    <lineage>
        <taxon>Bacteria</taxon>
        <taxon>Pseudomonadati</taxon>
        <taxon>Pseudomonadota</taxon>
        <taxon>Gammaproteobacteria</taxon>
        <taxon>Oceanospirillales</taxon>
        <taxon>Halomonadaceae</taxon>
        <taxon>Halomonas</taxon>
    </lineage>
</organism>
<name>A0ABR9G3Y0_9GAMM</name>
<dbReference type="SUPFAM" id="SSF46785">
    <property type="entry name" value="Winged helix' DNA-binding domain"/>
    <property type="match status" value="2"/>
</dbReference>
<comment type="similarity">
    <text evidence="1">Belongs to the initiator RepB protein family.</text>
</comment>
<protein>
    <submittedName>
        <fullName evidence="3">Replication initiation protein</fullName>
    </submittedName>
</protein>
<dbReference type="InterPro" id="IPR036390">
    <property type="entry name" value="WH_DNA-bd_sf"/>
</dbReference>
<comment type="caution">
    <text evidence="3">The sequence shown here is derived from an EMBL/GenBank/DDBJ whole genome shotgun (WGS) entry which is preliminary data.</text>
</comment>
<reference evidence="3 4" key="1">
    <citation type="submission" date="2020-07" db="EMBL/GenBank/DDBJ databases">
        <title>Halophilic bacteria isolated from french cheeses.</title>
        <authorList>
            <person name="Kothe C.I."/>
            <person name="Farah-Kraiem B."/>
            <person name="Renault P."/>
            <person name="Dridi B."/>
        </authorList>
    </citation>
    <scope>NUCLEOTIDE SEQUENCE [LARGE SCALE GENOMIC DNA]</scope>
    <source>
        <strain evidence="3 4">FME20</strain>
    </source>
</reference>
<feature type="non-terminal residue" evidence="3">
    <location>
        <position position="233"/>
    </location>
</feature>
<dbReference type="Pfam" id="PF21205">
    <property type="entry name" value="Rep3_C"/>
    <property type="match status" value="1"/>
</dbReference>
<evidence type="ECO:0000259" key="2">
    <source>
        <dbReference type="Pfam" id="PF01051"/>
    </source>
</evidence>
<dbReference type="InterPro" id="IPR036388">
    <property type="entry name" value="WH-like_DNA-bd_sf"/>
</dbReference>
<evidence type="ECO:0000313" key="4">
    <source>
        <dbReference type="Proteomes" id="UP001645038"/>
    </source>
</evidence>
<evidence type="ECO:0000256" key="1">
    <source>
        <dbReference type="ARBA" id="ARBA00038283"/>
    </source>
</evidence>
<dbReference type="Proteomes" id="UP001645038">
    <property type="component" value="Unassembled WGS sequence"/>
</dbReference>
<dbReference type="NCBIfam" id="NF038290">
    <property type="entry name" value="repM_Acin"/>
    <property type="match status" value="1"/>
</dbReference>
<accession>A0ABR9G3Y0</accession>
<dbReference type="RefSeq" id="WP_192539986.1">
    <property type="nucleotide sequence ID" value="NZ_RRZB01000166.1"/>
</dbReference>
<dbReference type="InterPro" id="IPR000525">
    <property type="entry name" value="Initiator_Rep_WH1"/>
</dbReference>
<sequence>MSPKKQVVKKSNALINASYSISLAEQRLILLAVTRANGELESMGDMTVHARDYADQWGVSMKTAYEAMQYAASQLFERRFTFQQETEKGLKTTVSRWVSHVTYFEGEAIVSLAFAPHVQPLLFDLKEKFTYYALEQIADLTSVHAVRLYELLIAWRSTGKTPAIEVADLRQRLGLEPDDYPRMDNFKRRVLDFAIKQINEHTDIKASYAQHKRGRSISGFEFSFRPKAIPSAT</sequence>
<dbReference type="EMBL" id="RRZB01000166">
    <property type="protein sequence ID" value="MBE0465584.1"/>
    <property type="molecule type" value="Genomic_DNA"/>
</dbReference>
<proteinExistence type="inferred from homology"/>